<evidence type="ECO:0000313" key="1">
    <source>
        <dbReference type="EMBL" id="KKN31575.1"/>
    </source>
</evidence>
<reference evidence="1" key="1">
    <citation type="journal article" date="2015" name="Nature">
        <title>Complex archaea that bridge the gap between prokaryotes and eukaryotes.</title>
        <authorList>
            <person name="Spang A."/>
            <person name="Saw J.H."/>
            <person name="Jorgensen S.L."/>
            <person name="Zaremba-Niedzwiedzka K."/>
            <person name="Martijn J."/>
            <person name="Lind A.E."/>
            <person name="van Eijk R."/>
            <person name="Schleper C."/>
            <person name="Guy L."/>
            <person name="Ettema T.J."/>
        </authorList>
    </citation>
    <scope>NUCLEOTIDE SEQUENCE</scope>
</reference>
<evidence type="ECO:0008006" key="2">
    <source>
        <dbReference type="Google" id="ProtNLM"/>
    </source>
</evidence>
<proteinExistence type="predicted"/>
<gene>
    <name evidence="1" type="ORF">LCGC14_0822520</name>
</gene>
<name>A0A0F9PIC0_9ZZZZ</name>
<sequence>MKLKNRYTFCIVLAIFLAFTALSCKKGDTDQASEPDLSQSSKILKKAGDEYWNRMLEESVYLRMKYGLKIEKLPDVSFEYAQSLSDNAQSILEKLEQIDVKELSHEEWISLEILKWQSKKTVEGLKFFWLDFPVIPYFLFSTHRVFTSFQFKEKVDLEHYLNLLRQYPVFIND</sequence>
<accession>A0A0F9PIC0</accession>
<protein>
    <recommendedName>
        <fullName evidence="2">DUF885 domain-containing protein</fullName>
    </recommendedName>
</protein>
<dbReference type="PROSITE" id="PS51257">
    <property type="entry name" value="PROKAR_LIPOPROTEIN"/>
    <property type="match status" value="1"/>
</dbReference>
<dbReference type="EMBL" id="LAZR01002318">
    <property type="protein sequence ID" value="KKN31575.1"/>
    <property type="molecule type" value="Genomic_DNA"/>
</dbReference>
<organism evidence="1">
    <name type="scientific">marine sediment metagenome</name>
    <dbReference type="NCBI Taxonomy" id="412755"/>
    <lineage>
        <taxon>unclassified sequences</taxon>
        <taxon>metagenomes</taxon>
        <taxon>ecological metagenomes</taxon>
    </lineage>
</organism>
<comment type="caution">
    <text evidence="1">The sequence shown here is derived from an EMBL/GenBank/DDBJ whole genome shotgun (WGS) entry which is preliminary data.</text>
</comment>
<feature type="non-terminal residue" evidence="1">
    <location>
        <position position="173"/>
    </location>
</feature>
<dbReference type="AlphaFoldDB" id="A0A0F9PIC0"/>